<proteinExistence type="predicted"/>
<dbReference type="EMBL" id="LBTR01000024">
    <property type="protein sequence ID" value="KKQ44594.1"/>
    <property type="molecule type" value="Genomic_DNA"/>
</dbReference>
<protein>
    <submittedName>
        <fullName evidence="1">Uncharacterized protein</fullName>
    </submittedName>
</protein>
<organism evidence="1 2">
    <name type="scientific">Candidatus Woesebacteria bacterium GW2011_GWA1_37_8</name>
    <dbReference type="NCBI Taxonomy" id="1618546"/>
    <lineage>
        <taxon>Bacteria</taxon>
        <taxon>Candidatus Woeseibacteriota</taxon>
    </lineage>
</organism>
<accession>A0A0G0K6B3</accession>
<comment type="caution">
    <text evidence="1">The sequence shown here is derived from an EMBL/GenBank/DDBJ whole genome shotgun (WGS) entry which is preliminary data.</text>
</comment>
<evidence type="ECO:0000313" key="2">
    <source>
        <dbReference type="Proteomes" id="UP000034603"/>
    </source>
</evidence>
<sequence>MKKVKSQKTKFFNKEILMKAAKHVMNRDKKLLDELAKC</sequence>
<gene>
    <name evidence="1" type="ORF">US62_C0024G0016</name>
</gene>
<dbReference type="AlphaFoldDB" id="A0A0G0K6B3"/>
<dbReference type="Proteomes" id="UP000034603">
    <property type="component" value="Unassembled WGS sequence"/>
</dbReference>
<evidence type="ECO:0000313" key="1">
    <source>
        <dbReference type="EMBL" id="KKQ44594.1"/>
    </source>
</evidence>
<name>A0A0G0K6B3_9BACT</name>
<reference evidence="1 2" key="1">
    <citation type="journal article" date="2015" name="Nature">
        <title>rRNA introns, odd ribosomes, and small enigmatic genomes across a large radiation of phyla.</title>
        <authorList>
            <person name="Brown C.T."/>
            <person name="Hug L.A."/>
            <person name="Thomas B.C."/>
            <person name="Sharon I."/>
            <person name="Castelle C.J."/>
            <person name="Singh A."/>
            <person name="Wilkins M.J."/>
            <person name="Williams K.H."/>
            <person name="Banfield J.F."/>
        </authorList>
    </citation>
    <scope>NUCLEOTIDE SEQUENCE [LARGE SCALE GENOMIC DNA]</scope>
</reference>